<keyword evidence="3" id="KW-0645">Protease</keyword>
<evidence type="ECO:0000256" key="2">
    <source>
        <dbReference type="ARBA" id="ARBA00007357"/>
    </source>
</evidence>
<evidence type="ECO:0000256" key="3">
    <source>
        <dbReference type="ARBA" id="ARBA00022670"/>
    </source>
</evidence>
<dbReference type="InterPro" id="IPR000718">
    <property type="entry name" value="Peptidase_M13"/>
</dbReference>
<comment type="similarity">
    <text evidence="2">Belongs to the peptidase M13 family.</text>
</comment>
<evidence type="ECO:0000313" key="13">
    <source>
        <dbReference type="Proteomes" id="UP000829685"/>
    </source>
</evidence>
<keyword evidence="9" id="KW-0812">Transmembrane</keyword>
<keyword evidence="9" id="KW-1133">Transmembrane helix</keyword>
<dbReference type="GO" id="GO:0004222">
    <property type="term" value="F:metalloendopeptidase activity"/>
    <property type="evidence" value="ECO:0007669"/>
    <property type="project" value="InterPro"/>
</dbReference>
<evidence type="ECO:0008006" key="14">
    <source>
        <dbReference type="Google" id="ProtNLM"/>
    </source>
</evidence>
<reference evidence="12" key="1">
    <citation type="submission" date="2021-03" db="EMBL/GenBank/DDBJ databases">
        <title>Revisited historic fungal species revealed as producer of novel bioactive compounds through whole genome sequencing and comparative genomics.</title>
        <authorList>
            <person name="Vignolle G.A."/>
            <person name="Hochenegger N."/>
            <person name="Mach R.L."/>
            <person name="Mach-Aigner A.R."/>
            <person name="Javad Rahimi M."/>
            <person name="Salim K.A."/>
            <person name="Chan C.M."/>
            <person name="Lim L.B.L."/>
            <person name="Cai F."/>
            <person name="Druzhinina I.S."/>
            <person name="U'Ren J.M."/>
            <person name="Derntl C."/>
        </authorList>
    </citation>
    <scope>NUCLEOTIDE SEQUENCE</scope>
    <source>
        <strain evidence="12">TUCIM 5799</strain>
    </source>
</reference>
<protein>
    <recommendedName>
        <fullName evidence="14">Endothelin-converting enzyme 1</fullName>
    </recommendedName>
</protein>
<feature type="transmembrane region" description="Helical" evidence="9">
    <location>
        <begin position="53"/>
        <end position="76"/>
    </location>
</feature>
<dbReference type="SUPFAM" id="SSF55486">
    <property type="entry name" value="Metalloproteases ('zincins'), catalytic domain"/>
    <property type="match status" value="1"/>
</dbReference>
<evidence type="ECO:0000256" key="5">
    <source>
        <dbReference type="ARBA" id="ARBA00022801"/>
    </source>
</evidence>
<evidence type="ECO:0000256" key="7">
    <source>
        <dbReference type="ARBA" id="ARBA00023049"/>
    </source>
</evidence>
<evidence type="ECO:0000256" key="9">
    <source>
        <dbReference type="SAM" id="Phobius"/>
    </source>
</evidence>
<evidence type="ECO:0000256" key="6">
    <source>
        <dbReference type="ARBA" id="ARBA00022833"/>
    </source>
</evidence>
<dbReference type="PRINTS" id="PR00786">
    <property type="entry name" value="NEPRILYSIN"/>
</dbReference>
<evidence type="ECO:0000259" key="11">
    <source>
        <dbReference type="Pfam" id="PF05649"/>
    </source>
</evidence>
<dbReference type="Proteomes" id="UP000829685">
    <property type="component" value="Unassembled WGS sequence"/>
</dbReference>
<organism evidence="12 13">
    <name type="scientific">Neoarthrinium moseri</name>
    <dbReference type="NCBI Taxonomy" id="1658444"/>
    <lineage>
        <taxon>Eukaryota</taxon>
        <taxon>Fungi</taxon>
        <taxon>Dikarya</taxon>
        <taxon>Ascomycota</taxon>
        <taxon>Pezizomycotina</taxon>
        <taxon>Sordariomycetes</taxon>
        <taxon>Xylariomycetidae</taxon>
        <taxon>Amphisphaeriales</taxon>
        <taxon>Apiosporaceae</taxon>
        <taxon>Neoarthrinium</taxon>
    </lineage>
</organism>
<dbReference type="CDD" id="cd08662">
    <property type="entry name" value="M13"/>
    <property type="match status" value="1"/>
</dbReference>
<feature type="domain" description="Peptidase M13 C-terminal" evidence="10">
    <location>
        <begin position="588"/>
        <end position="786"/>
    </location>
</feature>
<feature type="domain" description="Peptidase M13 N-terminal" evidence="11">
    <location>
        <begin position="115"/>
        <end position="527"/>
    </location>
</feature>
<keyword evidence="13" id="KW-1185">Reference proteome</keyword>
<keyword evidence="6" id="KW-0862">Zinc</keyword>
<comment type="cofactor">
    <cofactor evidence="1">
        <name>Zn(2+)</name>
        <dbReference type="ChEBI" id="CHEBI:29105"/>
    </cofactor>
</comment>
<dbReference type="PANTHER" id="PTHR11733:SF167">
    <property type="entry name" value="FI17812P1-RELATED"/>
    <property type="match status" value="1"/>
</dbReference>
<dbReference type="Pfam" id="PF01431">
    <property type="entry name" value="Peptidase_M13"/>
    <property type="match status" value="1"/>
</dbReference>
<evidence type="ECO:0000313" key="12">
    <source>
        <dbReference type="EMBL" id="KAI1873366.1"/>
    </source>
</evidence>
<keyword evidence="5" id="KW-0378">Hydrolase</keyword>
<sequence>MADGTQNRGDERTPLLGAGAGGRDPGTEDNTGGEAEDFADLNRQVKSWKRRRWISFVASLFLIVGFVVILVLSGVLSRSKGKLHMGSSVCLTSACVHAASEILYDLSPDYQSIDPCTNFDQLVCQGWQARHDIPEDRSSSSTLSLMAEEGQTTIRHILEGSYPGQSKHSSFSPMRLASVVASTDEENFNVMKVTYNACINETAIKQVGVQPLVDLIREVAEVFPVVDGSDTANEVLGKDDYARLSDTILLLEKWGVSTFEELGTGADDKDPELVIIQASPGGISLPSPEYYDDKDTIHKYEETLSAVFGKLLPNKKAQAQADKLAKSVVELEKKIAAVTPPPEDQQDVTKYYNIAKVSDAGKIGPALRYDLVLKSLVPSSYTTDTMLLAFPEFLANVSQILTETSKSTIQAYLIWNVITAHHNHVESSEVEPVSRFFNVLAGKEPDTKSERWKTCSGVVGNQVGWILSRFFIEKAFSEDAKKFGDQIIMEIKQQFISTLNGLSWMDDSVKTSAIRKVNLIDQKIGYPTESPDIMNPEALRDYYQGLVISESFFNNSISSNLLSVNKTWSALGKPVDHGKWEMLSTTVNAYYSPVGAEIVFPAAIMQFPVFQVDLPSYISYGAFAAVAGHELSHGFDSSGRYYDEHGKYTDWWTNHTVEEFTKRADCFVDQYSNFTVDVPNGKPLHVNGRLTLGENIADAGGLAAAFRAWKQRQQSSPDEDLPGLDHFSHEQLFFIFYANCWCGKIRPQQAVQYIYTDPHSPTFARILGTTANSRAFREAFSCPVKEPTCELW</sequence>
<evidence type="ECO:0000256" key="8">
    <source>
        <dbReference type="SAM" id="MobiDB-lite"/>
    </source>
</evidence>
<dbReference type="GO" id="GO:0005886">
    <property type="term" value="C:plasma membrane"/>
    <property type="evidence" value="ECO:0007669"/>
    <property type="project" value="TreeGrafter"/>
</dbReference>
<dbReference type="InterPro" id="IPR024079">
    <property type="entry name" value="MetalloPept_cat_dom_sf"/>
</dbReference>
<dbReference type="Gene3D" id="1.10.1380.10">
    <property type="entry name" value="Neutral endopeptidase , domain2"/>
    <property type="match status" value="1"/>
</dbReference>
<feature type="region of interest" description="Disordered" evidence="8">
    <location>
        <begin position="1"/>
        <end position="35"/>
    </location>
</feature>
<dbReference type="InterPro" id="IPR042089">
    <property type="entry name" value="Peptidase_M13_dom_2"/>
</dbReference>
<evidence type="ECO:0000256" key="4">
    <source>
        <dbReference type="ARBA" id="ARBA00022723"/>
    </source>
</evidence>
<dbReference type="AlphaFoldDB" id="A0A9P9WP81"/>
<keyword evidence="9" id="KW-0472">Membrane</keyword>
<dbReference type="Pfam" id="PF05649">
    <property type="entry name" value="Peptidase_M13_N"/>
    <property type="match status" value="1"/>
</dbReference>
<dbReference type="EMBL" id="JAFIMR010000010">
    <property type="protein sequence ID" value="KAI1873366.1"/>
    <property type="molecule type" value="Genomic_DNA"/>
</dbReference>
<proteinExistence type="inferred from homology"/>
<dbReference type="PROSITE" id="PS51885">
    <property type="entry name" value="NEPRILYSIN"/>
    <property type="match status" value="1"/>
</dbReference>
<evidence type="ECO:0000256" key="1">
    <source>
        <dbReference type="ARBA" id="ARBA00001947"/>
    </source>
</evidence>
<dbReference type="Gene3D" id="3.40.390.10">
    <property type="entry name" value="Collagenase (Catalytic Domain)"/>
    <property type="match status" value="1"/>
</dbReference>
<comment type="caution">
    <text evidence="12">The sequence shown here is derived from an EMBL/GenBank/DDBJ whole genome shotgun (WGS) entry which is preliminary data.</text>
</comment>
<name>A0A9P9WP81_9PEZI</name>
<keyword evidence="7" id="KW-0482">Metalloprotease</keyword>
<keyword evidence="4" id="KW-0479">Metal-binding</keyword>
<accession>A0A9P9WP81</accession>
<dbReference type="InterPro" id="IPR008753">
    <property type="entry name" value="Peptidase_M13_N"/>
</dbReference>
<evidence type="ECO:0000259" key="10">
    <source>
        <dbReference type="Pfam" id="PF01431"/>
    </source>
</evidence>
<dbReference type="PANTHER" id="PTHR11733">
    <property type="entry name" value="ZINC METALLOPROTEASE FAMILY M13 NEPRILYSIN-RELATED"/>
    <property type="match status" value="1"/>
</dbReference>
<gene>
    <name evidence="12" type="ORF">JX265_004988</name>
</gene>
<dbReference type="GO" id="GO:0046872">
    <property type="term" value="F:metal ion binding"/>
    <property type="evidence" value="ECO:0007669"/>
    <property type="project" value="UniProtKB-KW"/>
</dbReference>
<dbReference type="GO" id="GO:0016485">
    <property type="term" value="P:protein processing"/>
    <property type="evidence" value="ECO:0007669"/>
    <property type="project" value="TreeGrafter"/>
</dbReference>
<dbReference type="InterPro" id="IPR018497">
    <property type="entry name" value="Peptidase_M13_C"/>
</dbReference>